<dbReference type="PIRSF" id="PIRSF038991">
    <property type="entry name" value="Protein_AbrB"/>
    <property type="match status" value="1"/>
</dbReference>
<dbReference type="KEGG" id="kro:BVG79_02444"/>
<keyword evidence="1" id="KW-0812">Transmembrane</keyword>
<proteinExistence type="predicted"/>
<protein>
    <submittedName>
        <fullName evidence="2">Regulator of aidB expression</fullName>
    </submittedName>
</protein>
<gene>
    <name evidence="2" type="primary">abrB</name>
    <name evidence="2" type="ORF">BVG79_02444</name>
</gene>
<evidence type="ECO:0000313" key="2">
    <source>
        <dbReference type="EMBL" id="ARO15784.1"/>
    </source>
</evidence>
<dbReference type="GO" id="GO:0016020">
    <property type="term" value="C:membrane"/>
    <property type="evidence" value="ECO:0007669"/>
    <property type="project" value="InterPro"/>
</dbReference>
<dbReference type="InterPro" id="IPR007820">
    <property type="entry name" value="AbrB_fam"/>
</dbReference>
<feature type="transmembrane region" description="Helical" evidence="1">
    <location>
        <begin position="262"/>
        <end position="288"/>
    </location>
</feature>
<organism evidence="2 3">
    <name type="scientific">Ketogulonicigenium robustum</name>
    <dbReference type="NCBI Taxonomy" id="92947"/>
    <lineage>
        <taxon>Bacteria</taxon>
        <taxon>Pseudomonadati</taxon>
        <taxon>Pseudomonadota</taxon>
        <taxon>Alphaproteobacteria</taxon>
        <taxon>Rhodobacterales</taxon>
        <taxon>Roseobacteraceae</taxon>
        <taxon>Ketogulonicigenium</taxon>
    </lineage>
</organism>
<dbReference type="EMBL" id="CP019937">
    <property type="protein sequence ID" value="ARO15784.1"/>
    <property type="molecule type" value="Genomic_DNA"/>
</dbReference>
<dbReference type="GO" id="GO:0010468">
    <property type="term" value="P:regulation of gene expression"/>
    <property type="evidence" value="ECO:0007669"/>
    <property type="project" value="InterPro"/>
</dbReference>
<evidence type="ECO:0000313" key="3">
    <source>
        <dbReference type="Proteomes" id="UP000242447"/>
    </source>
</evidence>
<dbReference type="AlphaFoldDB" id="A0A1W6P2W2"/>
<dbReference type="STRING" id="92947.BVG79_02444"/>
<dbReference type="Pfam" id="PF05145">
    <property type="entry name" value="AbrB"/>
    <property type="match status" value="1"/>
</dbReference>
<reference evidence="2 3" key="1">
    <citation type="submission" date="2017-02" db="EMBL/GenBank/DDBJ databases">
        <title>Ketogulonicigenium robustum SPU B003 Genome sequencing and assembly.</title>
        <authorList>
            <person name="Li Y."/>
            <person name="Liu L."/>
            <person name="Wang C."/>
            <person name="Zhang M."/>
            <person name="Zhang T."/>
            <person name="Zhang Y."/>
        </authorList>
    </citation>
    <scope>NUCLEOTIDE SEQUENCE [LARGE SCALE GENOMIC DNA]</scope>
    <source>
        <strain evidence="2 3">SPU_B003</strain>
    </source>
</reference>
<feature type="transmembrane region" description="Helical" evidence="1">
    <location>
        <begin position="148"/>
        <end position="165"/>
    </location>
</feature>
<dbReference type="Proteomes" id="UP000242447">
    <property type="component" value="Chromosome"/>
</dbReference>
<accession>A0A1W6P2W2</accession>
<dbReference type="PANTHER" id="PTHR38457:SF1">
    <property type="entry name" value="REGULATOR ABRB-RELATED"/>
    <property type="match status" value="1"/>
</dbReference>
<feature type="transmembrane region" description="Helical" evidence="1">
    <location>
        <begin position="233"/>
        <end position="250"/>
    </location>
</feature>
<evidence type="ECO:0000256" key="1">
    <source>
        <dbReference type="SAM" id="Phobius"/>
    </source>
</evidence>
<dbReference type="InterPro" id="IPR017516">
    <property type="entry name" value="AbrB_dup"/>
</dbReference>
<dbReference type="NCBIfam" id="TIGR03082">
    <property type="entry name" value="Gneg_AbrB_dup"/>
    <property type="match status" value="1"/>
</dbReference>
<dbReference type="OrthoDB" id="7157734at2"/>
<keyword evidence="1" id="KW-1133">Transmembrane helix</keyword>
<dbReference type="RefSeq" id="WP_085787131.1">
    <property type="nucleotide sequence ID" value="NZ_CP019937.1"/>
</dbReference>
<name>A0A1W6P2W2_9RHOB</name>
<keyword evidence="1" id="KW-0472">Membrane</keyword>
<dbReference type="PANTHER" id="PTHR38457">
    <property type="entry name" value="REGULATOR ABRB-RELATED"/>
    <property type="match status" value="1"/>
</dbReference>
<feature type="transmembrane region" description="Helical" evidence="1">
    <location>
        <begin position="324"/>
        <end position="341"/>
    </location>
</feature>
<feature type="transmembrane region" description="Helical" evidence="1">
    <location>
        <begin position="81"/>
        <end position="103"/>
    </location>
</feature>
<keyword evidence="3" id="KW-1185">Reference proteome</keyword>
<sequence length="346" mass="36287">MNVAARLGLGLSVAIAAGFAAYSVRMPLPWMMGPMFALAVLSLAGAPVAGPGKIRPFVVPIIGVMMGSRVNSDMFSQLGDWVLAMVGLVPVLGVSALAGYVIYRKVLRMDPVTAFFSAMPGGLNEMYMLGAAAGGDERQIALAHATRIMLTVSLIAVVFGLMYGVSTGGGRGNWVTLSDPGLRDYIILAICAVLGKVAAHKLHLPAADLMGPMVISAVAHLAGWVQVPPPSVLVNMAQIVMGATIGARFLGMQARAVLRAMVPSIFVTVLMIGITYLFALALTALTGIPSPQAFLGYAAGGVTEMSLLALAMNEEVAYVSTMHILRIILIIAVAQPIFTLLRNRLR</sequence>